<keyword evidence="11" id="KW-1208">Phospholipid metabolism</keyword>
<evidence type="ECO:0000313" key="17">
    <source>
        <dbReference type="Proteomes" id="UP000054558"/>
    </source>
</evidence>
<keyword evidence="9 14" id="KW-0472">Membrane</keyword>
<evidence type="ECO:0000256" key="12">
    <source>
        <dbReference type="ARBA" id="ARBA00023315"/>
    </source>
</evidence>
<dbReference type="Gene3D" id="1.10.238.10">
    <property type="entry name" value="EF-hand"/>
    <property type="match status" value="1"/>
</dbReference>
<evidence type="ECO:0000259" key="15">
    <source>
        <dbReference type="SMART" id="SM00563"/>
    </source>
</evidence>
<dbReference type="OMA" id="FNQLVCR"/>
<evidence type="ECO:0000256" key="1">
    <source>
        <dbReference type="ARBA" id="ARBA00004370"/>
    </source>
</evidence>
<sequence>MAPSKVAPSNGAPDVDEDTTAAQAPHRRPPVSPLGTPPDIPIESTIDPFTAQTVHPEGLYEILKTIVMLPIVLIRVVFILLSLLLGYSWALLVLTGVKDTKQPYPKWRGKLLYGTRLCARGVLFGLGYHWIPTKGELAPREVAPIVVGNHMSFTEPVFFFFRLLPAIVSAKQHESMPIIGTIIKAMQTISVDRSSSESRYAAAGAVKRKAMDNIWPRVLLFPEGCTTNGKGLATFKAGGFRPLLPVQPVAIKYPYVHYDGSWADPVAPSIFYLAFRMMSQFHNFMSVEYLPVIYPTSREKRENDYMAFAERVRWEIAKACNVPLTEFTYADCQLGMRAKNKHLARRVPSVFIEFGKFEKLYDLNVRIAYGWLDKFGEASRGKNGVITKEDFQEYLGLGRRLGAEVFNTLFDLNGTEGINFREYVAGLCFITRHPAFEACVDQVVQHISGGGVGSLSEETLAAGLKKSFADLDDTQLSRLHKRLLAVEVSKEERASKEGVTAEIMKTFLQKNPDFLAAFVHLKPELLSKA</sequence>
<keyword evidence="6 14" id="KW-0812">Transmembrane</keyword>
<evidence type="ECO:0000313" key="16">
    <source>
        <dbReference type="EMBL" id="GAQ91988.1"/>
    </source>
</evidence>
<dbReference type="OrthoDB" id="272512at2759"/>
<evidence type="ECO:0000256" key="5">
    <source>
        <dbReference type="ARBA" id="ARBA00022679"/>
    </source>
</evidence>
<evidence type="ECO:0000256" key="3">
    <source>
        <dbReference type="ARBA" id="ARBA00008655"/>
    </source>
</evidence>
<organism evidence="16 17">
    <name type="scientific">Klebsormidium nitens</name>
    <name type="common">Green alga</name>
    <name type="synonym">Ulothrix nitens</name>
    <dbReference type="NCBI Taxonomy" id="105231"/>
    <lineage>
        <taxon>Eukaryota</taxon>
        <taxon>Viridiplantae</taxon>
        <taxon>Streptophyta</taxon>
        <taxon>Klebsormidiophyceae</taxon>
        <taxon>Klebsormidiales</taxon>
        <taxon>Klebsormidiaceae</taxon>
        <taxon>Klebsormidium</taxon>
    </lineage>
</organism>
<keyword evidence="10" id="KW-0594">Phospholipid biosynthesis</keyword>
<keyword evidence="17" id="KW-1185">Reference proteome</keyword>
<reference evidence="16 17" key="1">
    <citation type="journal article" date="2014" name="Nat. Commun.">
        <title>Klebsormidium flaccidum genome reveals primary factors for plant terrestrial adaptation.</title>
        <authorList>
            <person name="Hori K."/>
            <person name="Maruyama F."/>
            <person name="Fujisawa T."/>
            <person name="Togashi T."/>
            <person name="Yamamoto N."/>
            <person name="Seo M."/>
            <person name="Sato S."/>
            <person name="Yamada T."/>
            <person name="Mori H."/>
            <person name="Tajima N."/>
            <person name="Moriyama T."/>
            <person name="Ikeuchi M."/>
            <person name="Watanabe M."/>
            <person name="Wada H."/>
            <person name="Kobayashi K."/>
            <person name="Saito M."/>
            <person name="Masuda T."/>
            <person name="Sasaki-Sekimoto Y."/>
            <person name="Mashiguchi K."/>
            <person name="Awai K."/>
            <person name="Shimojima M."/>
            <person name="Masuda S."/>
            <person name="Iwai M."/>
            <person name="Nobusawa T."/>
            <person name="Narise T."/>
            <person name="Kondo S."/>
            <person name="Saito H."/>
            <person name="Sato R."/>
            <person name="Murakawa M."/>
            <person name="Ihara Y."/>
            <person name="Oshima-Yamada Y."/>
            <person name="Ohtaka K."/>
            <person name="Satoh M."/>
            <person name="Sonobe K."/>
            <person name="Ishii M."/>
            <person name="Ohtani R."/>
            <person name="Kanamori-Sato M."/>
            <person name="Honoki R."/>
            <person name="Miyazaki D."/>
            <person name="Mochizuki H."/>
            <person name="Umetsu J."/>
            <person name="Higashi K."/>
            <person name="Shibata D."/>
            <person name="Kamiya Y."/>
            <person name="Sato N."/>
            <person name="Nakamura Y."/>
            <person name="Tabata S."/>
            <person name="Ida S."/>
            <person name="Kurokawa K."/>
            <person name="Ohta H."/>
        </authorList>
    </citation>
    <scope>NUCLEOTIDE SEQUENCE [LARGE SCALE GENOMIC DNA]</scope>
    <source>
        <strain evidence="16 17">NIES-2285</strain>
    </source>
</reference>
<dbReference type="AlphaFoldDB" id="A0A1Y1IUS3"/>
<dbReference type="Proteomes" id="UP000054558">
    <property type="component" value="Unassembled WGS sequence"/>
</dbReference>
<dbReference type="PANTHER" id="PTHR23063:SF52">
    <property type="entry name" value="LYSOPHOSPHATIDYLCHOLINE ACYLTRANSFERASE"/>
    <property type="match status" value="1"/>
</dbReference>
<dbReference type="UniPathway" id="UPA00085"/>
<dbReference type="SMART" id="SM00563">
    <property type="entry name" value="PlsC"/>
    <property type="match status" value="1"/>
</dbReference>
<evidence type="ECO:0000256" key="11">
    <source>
        <dbReference type="ARBA" id="ARBA00023264"/>
    </source>
</evidence>
<comment type="pathway">
    <text evidence="2">Lipid metabolism; phospholipid metabolism.</text>
</comment>
<feature type="domain" description="Phospholipid/glycerol acyltransferase" evidence="15">
    <location>
        <begin position="144"/>
        <end position="254"/>
    </location>
</feature>
<evidence type="ECO:0000256" key="10">
    <source>
        <dbReference type="ARBA" id="ARBA00023209"/>
    </source>
</evidence>
<dbReference type="CDD" id="cd07991">
    <property type="entry name" value="LPLAT_LPCAT1-like"/>
    <property type="match status" value="1"/>
</dbReference>
<gene>
    <name evidence="16" type="ORF">KFL_008980040</name>
</gene>
<dbReference type="EMBL" id="DF237847">
    <property type="protein sequence ID" value="GAQ91988.1"/>
    <property type="molecule type" value="Genomic_DNA"/>
</dbReference>
<dbReference type="GO" id="GO:0016020">
    <property type="term" value="C:membrane"/>
    <property type="evidence" value="ECO:0007669"/>
    <property type="project" value="UniProtKB-SubCell"/>
</dbReference>
<name>A0A1Y1IUS3_KLENI</name>
<evidence type="ECO:0000256" key="6">
    <source>
        <dbReference type="ARBA" id="ARBA00022692"/>
    </source>
</evidence>
<keyword evidence="12 16" id="KW-0012">Acyltransferase</keyword>
<proteinExistence type="inferred from homology"/>
<feature type="region of interest" description="Disordered" evidence="13">
    <location>
        <begin position="1"/>
        <end position="37"/>
    </location>
</feature>
<keyword evidence="8" id="KW-0443">Lipid metabolism</keyword>
<evidence type="ECO:0000256" key="2">
    <source>
        <dbReference type="ARBA" id="ARBA00005074"/>
    </source>
</evidence>
<evidence type="ECO:0000256" key="14">
    <source>
        <dbReference type="SAM" id="Phobius"/>
    </source>
</evidence>
<evidence type="ECO:0000256" key="8">
    <source>
        <dbReference type="ARBA" id="ARBA00023098"/>
    </source>
</evidence>
<feature type="transmembrane region" description="Helical" evidence="14">
    <location>
        <begin position="66"/>
        <end position="90"/>
    </location>
</feature>
<dbReference type="InterPro" id="IPR011992">
    <property type="entry name" value="EF-hand-dom_pair"/>
</dbReference>
<keyword evidence="5 16" id="KW-0808">Transferase</keyword>
<keyword evidence="4" id="KW-0444">Lipid biosynthesis</keyword>
<dbReference type="SUPFAM" id="SSF69593">
    <property type="entry name" value="Glycerol-3-phosphate (1)-acyltransferase"/>
    <property type="match status" value="1"/>
</dbReference>
<dbReference type="SUPFAM" id="SSF47473">
    <property type="entry name" value="EF-hand"/>
    <property type="match status" value="1"/>
</dbReference>
<dbReference type="GO" id="GO:0008374">
    <property type="term" value="F:O-acyltransferase activity"/>
    <property type="evidence" value="ECO:0007669"/>
    <property type="project" value="InterPro"/>
</dbReference>
<evidence type="ECO:0000256" key="13">
    <source>
        <dbReference type="SAM" id="MobiDB-lite"/>
    </source>
</evidence>
<protein>
    <submittedName>
        <fullName evidence="16">1-Acylglycerol-3-Phosphoethanolamine Acyltransferase 2</fullName>
    </submittedName>
</protein>
<dbReference type="GO" id="GO:0008654">
    <property type="term" value="P:phospholipid biosynthetic process"/>
    <property type="evidence" value="ECO:0007669"/>
    <property type="project" value="UniProtKB-KW"/>
</dbReference>
<dbReference type="InterPro" id="IPR045252">
    <property type="entry name" value="LPCAT1-like"/>
</dbReference>
<comment type="subcellular location">
    <subcellularLocation>
        <location evidence="1">Membrane</location>
    </subcellularLocation>
</comment>
<comment type="similarity">
    <text evidence="3">Belongs to the 1-acyl-sn-glycerol-3-phosphate acyltransferase family.</text>
</comment>
<evidence type="ECO:0000256" key="4">
    <source>
        <dbReference type="ARBA" id="ARBA00022516"/>
    </source>
</evidence>
<dbReference type="STRING" id="105231.A0A1Y1IUS3"/>
<dbReference type="PANTHER" id="PTHR23063">
    <property type="entry name" value="PHOSPHOLIPID ACYLTRANSFERASE"/>
    <property type="match status" value="1"/>
</dbReference>
<evidence type="ECO:0000256" key="7">
    <source>
        <dbReference type="ARBA" id="ARBA00022989"/>
    </source>
</evidence>
<keyword evidence="7 14" id="KW-1133">Transmembrane helix</keyword>
<dbReference type="InterPro" id="IPR002123">
    <property type="entry name" value="Plipid/glycerol_acylTrfase"/>
</dbReference>
<accession>A0A1Y1IUS3</accession>
<dbReference type="Pfam" id="PF01553">
    <property type="entry name" value="Acyltransferase"/>
    <property type="match status" value="1"/>
</dbReference>
<evidence type="ECO:0000256" key="9">
    <source>
        <dbReference type="ARBA" id="ARBA00023136"/>
    </source>
</evidence>